<evidence type="ECO:0000313" key="5">
    <source>
        <dbReference type="Ensembl" id="ENSDCDP00010000369.1"/>
    </source>
</evidence>
<dbReference type="AlphaFoldDB" id="A0AAY3ZVF2"/>
<keyword evidence="2 3" id="KW-0175">Coiled coil</keyword>
<feature type="domain" description="CARD" evidence="4">
    <location>
        <begin position="19"/>
        <end position="103"/>
    </location>
</feature>
<name>A0AAY3ZVF2_9TELE</name>
<feature type="coiled-coil region" evidence="3">
    <location>
        <begin position="252"/>
        <end position="414"/>
    </location>
</feature>
<dbReference type="Ensembl" id="ENSDCDT00010000378.1">
    <property type="protein sequence ID" value="ENSDCDP00010000369.1"/>
    <property type="gene ID" value="ENSDCDG00010000185.1"/>
</dbReference>
<reference evidence="5" key="2">
    <citation type="submission" date="2025-08" db="UniProtKB">
        <authorList>
            <consortium name="Ensembl"/>
        </authorList>
    </citation>
    <scope>IDENTIFICATION</scope>
</reference>
<dbReference type="GO" id="GO:0050700">
    <property type="term" value="F:CARD domain binding"/>
    <property type="evidence" value="ECO:0007669"/>
    <property type="project" value="TreeGrafter"/>
</dbReference>
<reference evidence="5 6" key="1">
    <citation type="submission" date="2020-06" db="EMBL/GenBank/DDBJ databases">
        <authorList>
            <consortium name="Wellcome Sanger Institute Data Sharing"/>
        </authorList>
    </citation>
    <scope>NUCLEOTIDE SEQUENCE [LARGE SCALE GENOMIC DNA]</scope>
</reference>
<evidence type="ECO:0000256" key="3">
    <source>
        <dbReference type="SAM" id="Coils"/>
    </source>
</evidence>
<keyword evidence="1" id="KW-0597">Phosphoprotein</keyword>
<evidence type="ECO:0000256" key="2">
    <source>
        <dbReference type="ARBA" id="ARBA00023054"/>
    </source>
</evidence>
<dbReference type="InterPro" id="IPR001315">
    <property type="entry name" value="CARD"/>
</dbReference>
<dbReference type="GeneTree" id="ENSGT00940000160570"/>
<dbReference type="Pfam" id="PF00619">
    <property type="entry name" value="CARD"/>
    <property type="match status" value="1"/>
</dbReference>
<evidence type="ECO:0000313" key="6">
    <source>
        <dbReference type="Proteomes" id="UP000694580"/>
    </source>
</evidence>
<dbReference type="FunFam" id="1.10.533.10:FF:000003">
    <property type="entry name" value="Caspase recruitment domain family, member 11"/>
    <property type="match status" value="1"/>
</dbReference>
<protein>
    <recommendedName>
        <fullName evidence="4">CARD domain-containing protein</fullName>
    </recommendedName>
</protein>
<dbReference type="PANTHER" id="PTHR14559">
    <property type="entry name" value="CASPASE RECRUITMENT DOMAIN FAMILY"/>
    <property type="match status" value="1"/>
</dbReference>
<gene>
    <name evidence="5" type="primary">CARD9</name>
</gene>
<dbReference type="Proteomes" id="UP000694580">
    <property type="component" value="Chromosome 1"/>
</dbReference>
<accession>A0AAY3ZVF2</accession>
<dbReference type="PROSITE" id="PS50209">
    <property type="entry name" value="CARD"/>
    <property type="match status" value="1"/>
</dbReference>
<dbReference type="GO" id="GO:0005737">
    <property type="term" value="C:cytoplasm"/>
    <property type="evidence" value="ECO:0007669"/>
    <property type="project" value="TreeGrafter"/>
</dbReference>
<dbReference type="InterPro" id="IPR011029">
    <property type="entry name" value="DEATH-like_dom_sf"/>
</dbReference>
<evidence type="ECO:0000256" key="1">
    <source>
        <dbReference type="ARBA" id="ARBA00022553"/>
    </source>
</evidence>
<dbReference type="GO" id="GO:0042981">
    <property type="term" value="P:regulation of apoptotic process"/>
    <property type="evidence" value="ECO:0007669"/>
    <property type="project" value="InterPro"/>
</dbReference>
<proteinExistence type="predicted"/>
<reference evidence="5" key="3">
    <citation type="submission" date="2025-09" db="UniProtKB">
        <authorList>
            <consortium name="Ensembl"/>
        </authorList>
    </citation>
    <scope>IDENTIFICATION</scope>
</reference>
<dbReference type="Gene3D" id="1.10.533.10">
    <property type="entry name" value="Death Domain, Fas"/>
    <property type="match status" value="1"/>
</dbReference>
<dbReference type="PANTHER" id="PTHR14559:SF3">
    <property type="entry name" value="CASPASE RECRUITMENT DOMAIN-CONTAINING PROTEIN 9"/>
    <property type="match status" value="1"/>
</dbReference>
<keyword evidence="6" id="KW-1185">Reference proteome</keyword>
<dbReference type="SUPFAM" id="SSF47986">
    <property type="entry name" value="DEATH domain"/>
    <property type="match status" value="1"/>
</dbReference>
<organism evidence="5 6">
    <name type="scientific">Denticeps clupeoides</name>
    <name type="common">denticle herring</name>
    <dbReference type="NCBI Taxonomy" id="299321"/>
    <lineage>
        <taxon>Eukaryota</taxon>
        <taxon>Metazoa</taxon>
        <taxon>Chordata</taxon>
        <taxon>Craniata</taxon>
        <taxon>Vertebrata</taxon>
        <taxon>Euteleostomi</taxon>
        <taxon>Actinopterygii</taxon>
        <taxon>Neopterygii</taxon>
        <taxon>Teleostei</taxon>
        <taxon>Clupei</taxon>
        <taxon>Clupeiformes</taxon>
        <taxon>Denticipitoidei</taxon>
        <taxon>Denticipitidae</taxon>
        <taxon>Denticeps</taxon>
    </lineage>
</organism>
<evidence type="ECO:0000259" key="4">
    <source>
        <dbReference type="PROSITE" id="PS50209"/>
    </source>
</evidence>
<sequence>MADNLNVLEADDDECWAQLEDYRLLLIKNIEPSRITPYLRQCKVLNGEDEEQIFNDPNVFIRRQKVGVLLDILQRTGHKGYVAFLESLELDYPQLYLKITGKEPARAFSILVENVGESGLTQFLMSEVTKLQRLVKEERRRRQALDDAARQQQVRDHELRKQRERVLRMREERDRLWEKARALKEENYGLLHELTRLSEEKNGAFMSNRDLQLEIEKLKHCLMNAESDSKIHRKRTVNLKNAMEQRPSQDMVWSLQRENDLLTSRIQELENSIQKSTALALNEHDRVSIQELEDYKQHAQAKHQELVNNLYALRRNLQEAEQLRDKYLVEKDVLELKCLTLKKDSKMYRARMEEILKQMDEVIRERDKAIATREEYHQENSRNLQDKDKYRKQIRELGEKCDELQVQLFRTEGEVLALQTKLKNCAHQVSDLEDSSLASSLELKSQTSDEDAKDIVVTGTNENEQSLTPEDYNMCKPFKMNDVATDELSTPYRPRARQDNCKFTYRRKRALRSKTNGTNNSPCALTMCHTSGSDNTDTDDI</sequence>
<dbReference type="GO" id="GO:0043123">
    <property type="term" value="P:positive regulation of canonical NF-kappaB signal transduction"/>
    <property type="evidence" value="ECO:0007669"/>
    <property type="project" value="TreeGrafter"/>
</dbReference>